<dbReference type="GO" id="GO:0009506">
    <property type="term" value="C:plasmodesma"/>
    <property type="evidence" value="ECO:0007669"/>
    <property type="project" value="TreeGrafter"/>
</dbReference>
<dbReference type="GO" id="GO:0004714">
    <property type="term" value="F:transmembrane receptor protein tyrosine kinase activity"/>
    <property type="evidence" value="ECO:0007669"/>
    <property type="project" value="InterPro"/>
</dbReference>
<dbReference type="InterPro" id="IPR000719">
    <property type="entry name" value="Prot_kinase_dom"/>
</dbReference>
<dbReference type="PANTHER" id="PTHR27003:SF359">
    <property type="entry name" value="SERINE_THREONINE-PROTEIN KINASE UNC-51-RELATED"/>
    <property type="match status" value="1"/>
</dbReference>
<dbReference type="PROSITE" id="PS00108">
    <property type="entry name" value="PROTEIN_KINASE_ST"/>
    <property type="match status" value="1"/>
</dbReference>
<dbReference type="SUPFAM" id="SSF56112">
    <property type="entry name" value="Protein kinase-like (PK-like)"/>
    <property type="match status" value="1"/>
</dbReference>
<evidence type="ECO:0000313" key="3">
    <source>
        <dbReference type="Proteomes" id="UP000245207"/>
    </source>
</evidence>
<dbReference type="Pfam" id="PF00069">
    <property type="entry name" value="Pkinase"/>
    <property type="match status" value="1"/>
</dbReference>
<dbReference type="STRING" id="35608.A0A2U1KEP6"/>
<dbReference type="GO" id="GO:0005524">
    <property type="term" value="F:ATP binding"/>
    <property type="evidence" value="ECO:0007669"/>
    <property type="project" value="InterPro"/>
</dbReference>
<feature type="domain" description="Protein kinase" evidence="1">
    <location>
        <begin position="1"/>
        <end position="187"/>
    </location>
</feature>
<dbReference type="InterPro" id="IPR011009">
    <property type="entry name" value="Kinase-like_dom_sf"/>
</dbReference>
<sequence>MSSSVNLQNFRIPVEELKHATVIIKRYNKEEYKSHEDRLEICIMVAEVLNYLHSGVGVHGRVIHGDVKCENILLHPYSSKIKFCGFNHSKLVPLDQPHQHHSCPKELFEKSHTDPIYKETSLLNTELDVYSFGVVMFEILHGTGSNEISCRDENLHQLMNLVRSCYDDGPDKLVDPNIIVLSRFIQH</sequence>
<dbReference type="OrthoDB" id="4062651at2759"/>
<keyword evidence="3" id="KW-1185">Reference proteome</keyword>
<dbReference type="EMBL" id="PKPP01020497">
    <property type="protein sequence ID" value="PWA35188.1"/>
    <property type="molecule type" value="Genomic_DNA"/>
</dbReference>
<dbReference type="AlphaFoldDB" id="A0A2U1KEP6"/>
<organism evidence="2 3">
    <name type="scientific">Artemisia annua</name>
    <name type="common">Sweet wormwood</name>
    <dbReference type="NCBI Taxonomy" id="35608"/>
    <lineage>
        <taxon>Eukaryota</taxon>
        <taxon>Viridiplantae</taxon>
        <taxon>Streptophyta</taxon>
        <taxon>Embryophyta</taxon>
        <taxon>Tracheophyta</taxon>
        <taxon>Spermatophyta</taxon>
        <taxon>Magnoliopsida</taxon>
        <taxon>eudicotyledons</taxon>
        <taxon>Gunneridae</taxon>
        <taxon>Pentapetalae</taxon>
        <taxon>asterids</taxon>
        <taxon>campanulids</taxon>
        <taxon>Asterales</taxon>
        <taxon>Asteraceae</taxon>
        <taxon>Asteroideae</taxon>
        <taxon>Anthemideae</taxon>
        <taxon>Artemisiinae</taxon>
        <taxon>Artemisia</taxon>
    </lineage>
</organism>
<evidence type="ECO:0000313" key="2">
    <source>
        <dbReference type="EMBL" id="PWA35188.1"/>
    </source>
</evidence>
<comment type="caution">
    <text evidence="2">The sequence shown here is derived from an EMBL/GenBank/DDBJ whole genome shotgun (WGS) entry which is preliminary data.</text>
</comment>
<dbReference type="Proteomes" id="UP000245207">
    <property type="component" value="Unassembled WGS sequence"/>
</dbReference>
<reference evidence="2 3" key="1">
    <citation type="journal article" date="2018" name="Mol. Plant">
        <title>The genome of Artemisia annua provides insight into the evolution of Asteraceae family and artemisinin biosynthesis.</title>
        <authorList>
            <person name="Shen Q."/>
            <person name="Zhang L."/>
            <person name="Liao Z."/>
            <person name="Wang S."/>
            <person name="Yan T."/>
            <person name="Shi P."/>
            <person name="Liu M."/>
            <person name="Fu X."/>
            <person name="Pan Q."/>
            <person name="Wang Y."/>
            <person name="Lv Z."/>
            <person name="Lu X."/>
            <person name="Zhang F."/>
            <person name="Jiang W."/>
            <person name="Ma Y."/>
            <person name="Chen M."/>
            <person name="Hao X."/>
            <person name="Li L."/>
            <person name="Tang Y."/>
            <person name="Lv G."/>
            <person name="Zhou Y."/>
            <person name="Sun X."/>
            <person name="Brodelius P.E."/>
            <person name="Rose J.K.C."/>
            <person name="Tang K."/>
        </authorList>
    </citation>
    <scope>NUCLEOTIDE SEQUENCE [LARGE SCALE GENOMIC DNA]</scope>
    <source>
        <strain evidence="3">cv. Huhao1</strain>
        <tissue evidence="2">Leaf</tissue>
    </source>
</reference>
<dbReference type="InterPro" id="IPR008271">
    <property type="entry name" value="Ser/Thr_kinase_AS"/>
</dbReference>
<dbReference type="InterPro" id="IPR045272">
    <property type="entry name" value="ANXUR1/2-like"/>
</dbReference>
<name>A0A2U1KEP6_ARTAN</name>
<dbReference type="Gene3D" id="1.10.510.10">
    <property type="entry name" value="Transferase(Phosphotransferase) domain 1"/>
    <property type="match status" value="1"/>
</dbReference>
<proteinExistence type="predicted"/>
<dbReference type="GO" id="GO:0005886">
    <property type="term" value="C:plasma membrane"/>
    <property type="evidence" value="ECO:0007669"/>
    <property type="project" value="TreeGrafter"/>
</dbReference>
<dbReference type="PROSITE" id="PS50011">
    <property type="entry name" value="PROTEIN_KINASE_DOM"/>
    <property type="match status" value="1"/>
</dbReference>
<gene>
    <name evidence="2" type="ORF">CTI12_AA611880</name>
</gene>
<keyword evidence="2" id="KW-0808">Transferase</keyword>
<accession>A0A2U1KEP6</accession>
<keyword evidence="2" id="KW-0418">Kinase</keyword>
<evidence type="ECO:0000259" key="1">
    <source>
        <dbReference type="PROSITE" id="PS50011"/>
    </source>
</evidence>
<protein>
    <submittedName>
        <fullName evidence="2">Phosphorylase kinase, gamma catalytic subunit</fullName>
    </submittedName>
</protein>
<dbReference type="PANTHER" id="PTHR27003">
    <property type="entry name" value="OS07G0166700 PROTEIN"/>
    <property type="match status" value="1"/>
</dbReference>